<evidence type="ECO:0000313" key="17">
    <source>
        <dbReference type="EMBL" id="MDE49781.1"/>
    </source>
</evidence>
<comment type="subcellular location">
    <subcellularLocation>
        <location evidence="12">Peroxisome membrane</location>
    </subcellularLocation>
</comment>
<evidence type="ECO:0000256" key="3">
    <source>
        <dbReference type="ARBA" id="ARBA00022448"/>
    </source>
</evidence>
<dbReference type="EMBL" id="GGYP01002300">
    <property type="protein sequence ID" value="MDE47071.1"/>
    <property type="molecule type" value="Transcribed_RNA"/>
</dbReference>
<keyword evidence="2 13" id="KW-0728">SH3 domain</keyword>
<dbReference type="PANTHER" id="PTHR19332:SF1">
    <property type="entry name" value="PEROXISOMAL MEMBRANE PROTEIN PEX13"/>
    <property type="match status" value="1"/>
</dbReference>
<dbReference type="Pfam" id="PF04088">
    <property type="entry name" value="Peroxin-13_N"/>
    <property type="match status" value="1"/>
</dbReference>
<organism evidence="16">
    <name type="scientific">Aceria tosichella</name>
    <name type="common">wheat curl mite</name>
    <dbReference type="NCBI Taxonomy" id="561515"/>
    <lineage>
        <taxon>Eukaryota</taxon>
        <taxon>Metazoa</taxon>
        <taxon>Ecdysozoa</taxon>
        <taxon>Arthropoda</taxon>
        <taxon>Chelicerata</taxon>
        <taxon>Arachnida</taxon>
        <taxon>Acari</taxon>
        <taxon>Acariformes</taxon>
        <taxon>Trombidiformes</taxon>
        <taxon>Prostigmata</taxon>
        <taxon>Eupodina</taxon>
        <taxon>Eriophyoidea</taxon>
        <taxon>Eriophyidae</taxon>
        <taxon>Eriophyinae</taxon>
        <taxon>Aceriini</taxon>
        <taxon>Aceria</taxon>
    </lineage>
</organism>
<protein>
    <recommendedName>
        <fullName evidence="11">Peroxisomal membrane protein PEX13</fullName>
    </recommendedName>
    <alternativeName>
        <fullName evidence="10">Peroxin-13</fullName>
    </alternativeName>
</protein>
<sequence>MSQTDNNKPPIPPRPNHQPLMPQPSMSQRYSPYGPTPFFGPHNPYGIQMISGANQQIDETFQSIQSLVQAFSSISLMLESTYMAVHSSFRAVMDVADHFIRLKDSLSGFMSVMAIFNTIKWFFRRILYMLNLVGEEQIWSDSLTRATEAIKRGQQSITEHGRSQTSSWPMLMFLGVAIGAPYMIYQIQKPAPVSSKWLTQEDCHYVAEALYDFETTHESELPLRAGQKVIIAPKEQQPKVADWLLATTDGKRAGLIPMNYVKITKFEIVE</sequence>
<dbReference type="Gene3D" id="2.30.30.40">
    <property type="entry name" value="SH3 Domains"/>
    <property type="match status" value="1"/>
</dbReference>
<evidence type="ECO:0000256" key="6">
    <source>
        <dbReference type="ARBA" id="ARBA00022989"/>
    </source>
</evidence>
<dbReference type="CDD" id="cd11864">
    <property type="entry name" value="SH3_PEX13_eumet"/>
    <property type="match status" value="1"/>
</dbReference>
<dbReference type="GO" id="GO:0005778">
    <property type="term" value="C:peroxisomal membrane"/>
    <property type="evidence" value="ECO:0007669"/>
    <property type="project" value="UniProtKB-SubCell"/>
</dbReference>
<dbReference type="AlphaFoldDB" id="A0A6G1SA22"/>
<dbReference type="GO" id="GO:0016560">
    <property type="term" value="P:protein import into peroxisome matrix, docking"/>
    <property type="evidence" value="ECO:0007669"/>
    <property type="project" value="InterPro"/>
</dbReference>
<accession>A0A6G1SA22</accession>
<keyword evidence="3" id="KW-0813">Transport</keyword>
<dbReference type="PRINTS" id="PR00452">
    <property type="entry name" value="SH3DOMAIN"/>
</dbReference>
<keyword evidence="6" id="KW-1133">Transmembrane helix</keyword>
<keyword evidence="8" id="KW-0472">Membrane</keyword>
<evidence type="ECO:0000256" key="10">
    <source>
        <dbReference type="ARBA" id="ARBA00029693"/>
    </source>
</evidence>
<evidence type="ECO:0000256" key="9">
    <source>
        <dbReference type="ARBA" id="ARBA00023140"/>
    </source>
</evidence>
<evidence type="ECO:0000256" key="7">
    <source>
        <dbReference type="ARBA" id="ARBA00023010"/>
    </source>
</evidence>
<evidence type="ECO:0000256" key="4">
    <source>
        <dbReference type="ARBA" id="ARBA00022692"/>
    </source>
</evidence>
<dbReference type="InterPro" id="IPR007223">
    <property type="entry name" value="Peroxin-13_N"/>
</dbReference>
<evidence type="ECO:0000256" key="2">
    <source>
        <dbReference type="ARBA" id="ARBA00022443"/>
    </source>
</evidence>
<evidence type="ECO:0000256" key="5">
    <source>
        <dbReference type="ARBA" id="ARBA00022927"/>
    </source>
</evidence>
<dbReference type="InterPro" id="IPR001452">
    <property type="entry name" value="SH3_domain"/>
</dbReference>
<dbReference type="EMBL" id="GGYP01005010">
    <property type="protein sequence ID" value="MDE49781.1"/>
    <property type="molecule type" value="Transcribed_RNA"/>
</dbReference>
<feature type="region of interest" description="Disordered" evidence="14">
    <location>
        <begin position="1"/>
        <end position="27"/>
    </location>
</feature>
<proteinExistence type="inferred from homology"/>
<evidence type="ECO:0000313" key="16">
    <source>
        <dbReference type="EMBL" id="MDE47071.1"/>
    </source>
</evidence>
<evidence type="ECO:0000256" key="8">
    <source>
        <dbReference type="ARBA" id="ARBA00023136"/>
    </source>
</evidence>
<dbReference type="PROSITE" id="PS50002">
    <property type="entry name" value="SH3"/>
    <property type="match status" value="1"/>
</dbReference>
<evidence type="ECO:0000256" key="14">
    <source>
        <dbReference type="SAM" id="MobiDB-lite"/>
    </source>
</evidence>
<dbReference type="SUPFAM" id="SSF50044">
    <property type="entry name" value="SH3-domain"/>
    <property type="match status" value="1"/>
</dbReference>
<feature type="domain" description="SH3" evidence="15">
    <location>
        <begin position="202"/>
        <end position="266"/>
    </location>
</feature>
<keyword evidence="4" id="KW-0812">Transmembrane</keyword>
<reference evidence="16" key="1">
    <citation type="submission" date="2018-10" db="EMBL/GenBank/DDBJ databases">
        <title>Transcriptome assembly of Aceria tosichella (Wheat curl mite) Type 2.</title>
        <authorList>
            <person name="Scully E.D."/>
            <person name="Geib S.M."/>
            <person name="Palmer N.A."/>
            <person name="Gupta A.K."/>
            <person name="Sarath G."/>
            <person name="Tatineni S."/>
        </authorList>
    </citation>
    <scope>NUCLEOTIDE SEQUENCE</scope>
    <source>
        <strain evidence="16">LincolnNE</strain>
    </source>
</reference>
<evidence type="ECO:0000256" key="12">
    <source>
        <dbReference type="ARBA" id="ARBA00046271"/>
    </source>
</evidence>
<keyword evidence="7" id="KW-0811">Translocation</keyword>
<name>A0A6G1SA22_9ACAR</name>
<evidence type="ECO:0000256" key="1">
    <source>
        <dbReference type="ARBA" id="ARBA00006033"/>
    </source>
</evidence>
<comment type="similarity">
    <text evidence="1">Belongs to the peroxin-13 family.</text>
</comment>
<dbReference type="InterPro" id="IPR036028">
    <property type="entry name" value="SH3-like_dom_sf"/>
</dbReference>
<gene>
    <name evidence="16" type="primary">PEX13_0</name>
    <name evidence="17" type="synonym">PEX13_1</name>
    <name evidence="17" type="ORF">g.55</name>
    <name evidence="16" type="ORF">g.56</name>
</gene>
<keyword evidence="9" id="KW-0576">Peroxisome</keyword>
<evidence type="ECO:0000259" key="15">
    <source>
        <dbReference type="PROSITE" id="PS50002"/>
    </source>
</evidence>
<evidence type="ECO:0000256" key="11">
    <source>
        <dbReference type="ARBA" id="ARBA00034535"/>
    </source>
</evidence>
<dbReference type="Pfam" id="PF14604">
    <property type="entry name" value="SH3_9"/>
    <property type="match status" value="1"/>
</dbReference>
<dbReference type="GO" id="GO:1990429">
    <property type="term" value="C:peroxisomal importomer complex"/>
    <property type="evidence" value="ECO:0007669"/>
    <property type="project" value="TreeGrafter"/>
</dbReference>
<keyword evidence="5" id="KW-0653">Protein transport</keyword>
<dbReference type="SMART" id="SM00326">
    <property type="entry name" value="SH3"/>
    <property type="match status" value="1"/>
</dbReference>
<evidence type="ECO:0000256" key="13">
    <source>
        <dbReference type="PROSITE-ProRule" id="PRU00192"/>
    </source>
</evidence>
<dbReference type="InterPro" id="IPR035463">
    <property type="entry name" value="Pex13"/>
</dbReference>
<dbReference type="PANTHER" id="PTHR19332">
    <property type="entry name" value="PEROXISOMAL MEMBRANE PROTEIN PEX13"/>
    <property type="match status" value="1"/>
</dbReference>